<proteinExistence type="predicted"/>
<dbReference type="GO" id="GO:0046872">
    <property type="term" value="F:metal ion binding"/>
    <property type="evidence" value="ECO:0007669"/>
    <property type="project" value="UniProtKB-KW"/>
</dbReference>
<dbReference type="AlphaFoldDB" id="A0A6B2M175"/>
<keyword evidence="1" id="KW-0479">Metal-binding</keyword>
<dbReference type="InterPro" id="IPR029017">
    <property type="entry name" value="Enolase-like_N"/>
</dbReference>
<sequence>MSDCIHKGEFSSLFYKRPFSRPLKAAWGTWAVRDGLILRHQDSATGSFVFSEIAPLPPATPEIPLIPSIPSPTPAASPTARTAALLSLSESTPEAVANLREAGYRTFKLKVGLNKPDDEWDFLQKVVLSLKAGDKLRLDPNRSWDTGTWSFWKPRLNGISQSIEFIEEPFKEQLSSDDMLRQAESSPVPLALDESLAGAGLVDWLDKGWTGYWVIKPTILEDPEVWWKRLLDAKSRVVISSVFETGIGLSSLIHLAQAFPETDHGLRTQAFFDDDFGVPQQGPVLNALTIEEQEDLWKRLPES</sequence>
<dbReference type="InterPro" id="IPR013342">
    <property type="entry name" value="Mandelate_racemase_C"/>
</dbReference>
<dbReference type="SUPFAM" id="SSF51604">
    <property type="entry name" value="Enolase C-terminal domain-like"/>
    <property type="match status" value="1"/>
</dbReference>
<dbReference type="Proteomes" id="UP000478417">
    <property type="component" value="Unassembled WGS sequence"/>
</dbReference>
<dbReference type="GO" id="GO:0003824">
    <property type="term" value="F:catalytic activity"/>
    <property type="evidence" value="ECO:0007669"/>
    <property type="project" value="UniProtKB-ARBA"/>
</dbReference>
<comment type="caution">
    <text evidence="3">The sequence shown here is derived from an EMBL/GenBank/DDBJ whole genome shotgun (WGS) entry which is preliminary data.</text>
</comment>
<evidence type="ECO:0000313" key="4">
    <source>
        <dbReference type="Proteomes" id="UP000478417"/>
    </source>
</evidence>
<dbReference type="InterPro" id="IPR029065">
    <property type="entry name" value="Enolase_C-like"/>
</dbReference>
<dbReference type="Gene3D" id="3.30.390.10">
    <property type="entry name" value="Enolase-like, N-terminal domain"/>
    <property type="match status" value="1"/>
</dbReference>
<dbReference type="RefSeq" id="WP_163965156.1">
    <property type="nucleotide sequence ID" value="NZ_JAAGNX010000002.1"/>
</dbReference>
<dbReference type="SMART" id="SM00922">
    <property type="entry name" value="MR_MLE"/>
    <property type="match status" value="1"/>
</dbReference>
<name>A0A6B2M175_9BACT</name>
<dbReference type="Pfam" id="PF13378">
    <property type="entry name" value="MR_MLE_C"/>
    <property type="match status" value="1"/>
</dbReference>
<evidence type="ECO:0000259" key="2">
    <source>
        <dbReference type="SMART" id="SM00922"/>
    </source>
</evidence>
<accession>A0A6B2M175</accession>
<feature type="domain" description="Mandelate racemase/muconate lactonizing enzyme C-terminal" evidence="2">
    <location>
        <begin position="93"/>
        <end position="189"/>
    </location>
</feature>
<keyword evidence="4" id="KW-1185">Reference proteome</keyword>
<dbReference type="InterPro" id="IPR036849">
    <property type="entry name" value="Enolase-like_C_sf"/>
</dbReference>
<reference evidence="3 4" key="1">
    <citation type="submission" date="2020-02" db="EMBL/GenBank/DDBJ databases">
        <title>Albibacoteraceae fam. nov., the first described family within the subdivision 4 Verrucomicrobia.</title>
        <authorList>
            <person name="Xi F."/>
        </authorList>
    </citation>
    <scope>NUCLEOTIDE SEQUENCE [LARGE SCALE GENOMIC DNA]</scope>
    <source>
        <strain evidence="3 4">CK1056</strain>
    </source>
</reference>
<evidence type="ECO:0000256" key="1">
    <source>
        <dbReference type="ARBA" id="ARBA00022723"/>
    </source>
</evidence>
<protein>
    <recommendedName>
        <fullName evidence="2">Mandelate racemase/muconate lactonizing enzyme C-terminal domain-containing protein</fullName>
    </recommendedName>
</protein>
<dbReference type="PANTHER" id="PTHR48073:SF6">
    <property type="entry name" value="PROTEIN PHYLLO, CHLOROPLASTIC-LIKE"/>
    <property type="match status" value="1"/>
</dbReference>
<dbReference type="EMBL" id="JAAGNX010000002">
    <property type="protein sequence ID" value="NDV62741.1"/>
    <property type="molecule type" value="Genomic_DNA"/>
</dbReference>
<dbReference type="PANTHER" id="PTHR48073">
    <property type="entry name" value="O-SUCCINYLBENZOATE SYNTHASE-RELATED"/>
    <property type="match status" value="1"/>
</dbReference>
<organism evidence="3 4">
    <name type="scientific">Oceanipulchritudo coccoides</name>
    <dbReference type="NCBI Taxonomy" id="2706888"/>
    <lineage>
        <taxon>Bacteria</taxon>
        <taxon>Pseudomonadati</taxon>
        <taxon>Verrucomicrobiota</taxon>
        <taxon>Opitutia</taxon>
        <taxon>Puniceicoccales</taxon>
        <taxon>Oceanipulchritudinaceae</taxon>
        <taxon>Oceanipulchritudo</taxon>
    </lineage>
</organism>
<evidence type="ECO:0000313" key="3">
    <source>
        <dbReference type="EMBL" id="NDV62741.1"/>
    </source>
</evidence>
<dbReference type="Gene3D" id="3.20.20.120">
    <property type="entry name" value="Enolase-like C-terminal domain"/>
    <property type="match status" value="1"/>
</dbReference>
<gene>
    <name evidence="3" type="ORF">G0Q06_09790</name>
</gene>